<protein>
    <submittedName>
        <fullName evidence="1">Uncharacterized protein</fullName>
    </submittedName>
</protein>
<reference evidence="2" key="1">
    <citation type="journal article" date="2019" name="Int. J. Syst. Evol. Microbiol.">
        <title>The Global Catalogue of Microorganisms (GCM) 10K type strain sequencing project: providing services to taxonomists for standard genome sequencing and annotation.</title>
        <authorList>
            <consortium name="The Broad Institute Genomics Platform"/>
            <consortium name="The Broad Institute Genome Sequencing Center for Infectious Disease"/>
            <person name="Wu L."/>
            <person name="Ma J."/>
        </authorList>
    </citation>
    <scope>NUCLEOTIDE SEQUENCE [LARGE SCALE GENOMIC DNA]</scope>
    <source>
        <strain evidence="2">JCM 31921</strain>
    </source>
</reference>
<dbReference type="RefSeq" id="WP_344824155.1">
    <property type="nucleotide sequence ID" value="NZ_BAABEZ010000018.1"/>
</dbReference>
<dbReference type="Proteomes" id="UP001501410">
    <property type="component" value="Unassembled WGS sequence"/>
</dbReference>
<comment type="caution">
    <text evidence="1">The sequence shown here is derived from an EMBL/GenBank/DDBJ whole genome shotgun (WGS) entry which is preliminary data.</text>
</comment>
<keyword evidence="2" id="KW-1185">Reference proteome</keyword>
<dbReference type="EMBL" id="BAABEZ010000018">
    <property type="protein sequence ID" value="GAA4452978.1"/>
    <property type="molecule type" value="Genomic_DNA"/>
</dbReference>
<gene>
    <name evidence="1" type="ORF">GCM10023092_12720</name>
</gene>
<organism evidence="1 2">
    <name type="scientific">Rurimicrobium arvi</name>
    <dbReference type="NCBI Taxonomy" id="2049916"/>
    <lineage>
        <taxon>Bacteria</taxon>
        <taxon>Pseudomonadati</taxon>
        <taxon>Bacteroidota</taxon>
        <taxon>Chitinophagia</taxon>
        <taxon>Chitinophagales</taxon>
        <taxon>Chitinophagaceae</taxon>
        <taxon>Rurimicrobium</taxon>
    </lineage>
</organism>
<accession>A0ABP8MPL4</accession>
<proteinExistence type="predicted"/>
<evidence type="ECO:0000313" key="1">
    <source>
        <dbReference type="EMBL" id="GAA4452978.1"/>
    </source>
</evidence>
<dbReference type="PROSITE" id="PS51257">
    <property type="entry name" value="PROKAR_LIPOPROTEIN"/>
    <property type="match status" value="1"/>
</dbReference>
<name>A0ABP8MPL4_9BACT</name>
<sequence length="351" mass="39409">MRPKNAAVLVGILLGSCQKGTVTQNFIQPVDSFTVDILERPADFRNVYAEGDSVLEGFCANDQVLVRYRRENDKLVRCIREYVNAPGLLMCGWKNGTGKWTFVDEQCQLWRYDSVLKASGYIFDTPSHKFAVSAAAAMPVLFYNGDTILPFIHYDRSPENAVRSGCAMVRFGVTKATAFSPRPEVLRKQIQVQQTYCRNGSLLVMLYAGIDTLYLFDLSSGLQRHVPICNPDFVPQSEADPHILTDVGKSARYCASNFTYCGIFFNAHTGHYTLLYNKPPRAKSVMPNADEKVAGALVLDTSFRTSGRYLFSHPAWIGLAFPMENGLAIPVDPQRHNGNAYHNLHCYIYRF</sequence>
<evidence type="ECO:0000313" key="2">
    <source>
        <dbReference type="Proteomes" id="UP001501410"/>
    </source>
</evidence>